<evidence type="ECO:0000313" key="3">
    <source>
        <dbReference type="EMBL" id="SNZ10394.1"/>
    </source>
</evidence>
<evidence type="ECO:0000259" key="2">
    <source>
        <dbReference type="Pfam" id="PF13439"/>
    </source>
</evidence>
<dbReference type="GO" id="GO:0016757">
    <property type="term" value="F:glycosyltransferase activity"/>
    <property type="evidence" value="ECO:0007669"/>
    <property type="project" value="InterPro"/>
</dbReference>
<dbReference type="AlphaFoldDB" id="A0A285NLI7"/>
<gene>
    <name evidence="3" type="ORF">SAMN06265182_1857</name>
</gene>
<sequence length="365" mass="41772">MKVLQVVDGYGWGGTKEQVYLTTRELKKKGIDVHIALSFQYDEMVKKLKPYGVPVHYFENHIKNARYRWENYRRLIDIIDRNDFDIVVGNSPHAFDYVRISKIFLKTRPKIINVKRSGRVPSFLSKVLKYSAADRIVVVSKNVEKYLREKNFLPEKLVTIESGVDLSRFKPEPERKLELRKKLGFPLDKKIFVNVANWNPEVKAQDRLFEAFVKAGIPDSLLIFVGKDTDTKIKELSAKYNTGNILGLGFRTDIPDILNASDYFVLSSYLEGIAGALLQAMATGKIVLSTLAGGIDEYLLDGYNGFSVNVGDFEALKEKMIVMSRLSDEEYSRISKNAVETAQNYSIEKTADKYIKLFEEMVYEK</sequence>
<dbReference type="Gene3D" id="3.40.50.2000">
    <property type="entry name" value="Glycogen Phosphorylase B"/>
    <property type="match status" value="2"/>
</dbReference>
<feature type="domain" description="Glycosyltransferase subfamily 4-like N-terminal" evidence="2">
    <location>
        <begin position="12"/>
        <end position="168"/>
    </location>
</feature>
<dbReference type="EMBL" id="OBEI01000010">
    <property type="protein sequence ID" value="SNZ10394.1"/>
    <property type="molecule type" value="Genomic_DNA"/>
</dbReference>
<dbReference type="Pfam" id="PF13439">
    <property type="entry name" value="Glyco_transf_4"/>
    <property type="match status" value="1"/>
</dbReference>
<dbReference type="Proteomes" id="UP000219036">
    <property type="component" value="Unassembled WGS sequence"/>
</dbReference>
<organism evidence="3 4">
    <name type="scientific">Persephonella hydrogeniphila</name>
    <dbReference type="NCBI Taxonomy" id="198703"/>
    <lineage>
        <taxon>Bacteria</taxon>
        <taxon>Pseudomonadati</taxon>
        <taxon>Aquificota</taxon>
        <taxon>Aquificia</taxon>
        <taxon>Aquificales</taxon>
        <taxon>Hydrogenothermaceae</taxon>
        <taxon>Persephonella</taxon>
    </lineage>
</organism>
<dbReference type="RefSeq" id="WP_097001007.1">
    <property type="nucleotide sequence ID" value="NZ_OBEI01000010.1"/>
</dbReference>
<dbReference type="InterPro" id="IPR001296">
    <property type="entry name" value="Glyco_trans_1"/>
</dbReference>
<keyword evidence="4" id="KW-1185">Reference proteome</keyword>
<evidence type="ECO:0000313" key="4">
    <source>
        <dbReference type="Proteomes" id="UP000219036"/>
    </source>
</evidence>
<proteinExistence type="predicted"/>
<dbReference type="PANTHER" id="PTHR12526">
    <property type="entry name" value="GLYCOSYLTRANSFERASE"/>
    <property type="match status" value="1"/>
</dbReference>
<keyword evidence="3" id="KW-0808">Transferase</keyword>
<accession>A0A285NLI7</accession>
<protein>
    <submittedName>
        <fullName evidence="3">Glycosyltransferase involved in cell wall bisynthesis</fullName>
    </submittedName>
</protein>
<dbReference type="SUPFAM" id="SSF53756">
    <property type="entry name" value="UDP-Glycosyltransferase/glycogen phosphorylase"/>
    <property type="match status" value="1"/>
</dbReference>
<evidence type="ECO:0000259" key="1">
    <source>
        <dbReference type="Pfam" id="PF00534"/>
    </source>
</evidence>
<dbReference type="OrthoDB" id="3199616at2"/>
<dbReference type="CDD" id="cd03801">
    <property type="entry name" value="GT4_PimA-like"/>
    <property type="match status" value="1"/>
</dbReference>
<dbReference type="PANTHER" id="PTHR12526:SF638">
    <property type="entry name" value="SPORE COAT PROTEIN SA"/>
    <property type="match status" value="1"/>
</dbReference>
<dbReference type="Pfam" id="PF00534">
    <property type="entry name" value="Glycos_transf_1"/>
    <property type="match status" value="1"/>
</dbReference>
<dbReference type="InterPro" id="IPR028098">
    <property type="entry name" value="Glyco_trans_4-like_N"/>
</dbReference>
<name>A0A285NLI7_9AQUI</name>
<reference evidence="4" key="1">
    <citation type="submission" date="2017-09" db="EMBL/GenBank/DDBJ databases">
        <authorList>
            <person name="Varghese N."/>
            <person name="Submissions S."/>
        </authorList>
    </citation>
    <scope>NUCLEOTIDE SEQUENCE [LARGE SCALE GENOMIC DNA]</scope>
    <source>
        <strain evidence="4">DSM 15103</strain>
    </source>
</reference>
<feature type="domain" description="Glycosyl transferase family 1" evidence="1">
    <location>
        <begin position="178"/>
        <end position="338"/>
    </location>
</feature>